<organism evidence="1 2">
    <name type="scientific">Mycoplasma seminis</name>
    <dbReference type="NCBI Taxonomy" id="512749"/>
    <lineage>
        <taxon>Bacteria</taxon>
        <taxon>Bacillati</taxon>
        <taxon>Mycoplasmatota</taxon>
        <taxon>Mollicutes</taxon>
        <taxon>Mycoplasmataceae</taxon>
        <taxon>Mycoplasma</taxon>
    </lineage>
</organism>
<sequence>MKNKFIFSTLGILTTVPIILVANSCIRQKQEKDPVNSELKIENAIINKKYHKLVTLKAKNKQTMSDNNYYSVLLKSYIETQTNKKIEKLNINDISKFIDSVEPNLFDADEKSKITEIILNPNKLEEIIDNNIKELKLKNISQYLGVEETIKKEKITNAEWLYLLMCSKFNDQMHISELTAGLSKKVKFIKVNNEQYNKLWDFLCMFVFSTKKSSHLLKYKNQNIPLYEDTSTQPTPTYDETLYNPSSLIMKTDSVYKNLNSILAKNMLKKYTSLPQDVLKYVEINALNDFDYIFSSTKNANDYYEIKSKCNELKDNNQELYNSIFIY</sequence>
<gene>
    <name evidence="1" type="ORF">Q8852_01545</name>
</gene>
<name>A0ABY9HBG0_9MOLU</name>
<evidence type="ECO:0000313" key="1">
    <source>
        <dbReference type="EMBL" id="WLP85811.1"/>
    </source>
</evidence>
<evidence type="ECO:0000313" key="2">
    <source>
        <dbReference type="Proteomes" id="UP001237011"/>
    </source>
</evidence>
<dbReference type="Proteomes" id="UP001237011">
    <property type="component" value="Chromosome"/>
</dbReference>
<proteinExistence type="predicted"/>
<protein>
    <recommendedName>
        <fullName evidence="3">Lipoprotein</fullName>
    </recommendedName>
</protein>
<dbReference type="EMBL" id="CP132191">
    <property type="protein sequence ID" value="WLP85811.1"/>
    <property type="molecule type" value="Genomic_DNA"/>
</dbReference>
<accession>A0ABY9HBG0</accession>
<keyword evidence="2" id="KW-1185">Reference proteome</keyword>
<evidence type="ECO:0008006" key="3">
    <source>
        <dbReference type="Google" id="ProtNLM"/>
    </source>
</evidence>
<reference evidence="1" key="1">
    <citation type="submission" date="2023-08" db="EMBL/GenBank/DDBJ databases">
        <title>Complete genome sequence of Mycoplasma seminis 2200.</title>
        <authorList>
            <person name="Spergser J."/>
        </authorList>
    </citation>
    <scope>NUCLEOTIDE SEQUENCE [LARGE SCALE GENOMIC DNA]</scope>
    <source>
        <strain evidence="1">2200</strain>
    </source>
</reference>
<dbReference type="RefSeq" id="WP_305938234.1">
    <property type="nucleotide sequence ID" value="NZ_CP132191.1"/>
</dbReference>